<dbReference type="SUPFAM" id="SSF55073">
    <property type="entry name" value="Nucleotide cyclase"/>
    <property type="match status" value="1"/>
</dbReference>
<dbReference type="InterPro" id="IPR043150">
    <property type="entry name" value="Phytochrome_PHY_sf"/>
</dbReference>
<dbReference type="InterPro" id="IPR000160">
    <property type="entry name" value="GGDEF_dom"/>
</dbReference>
<dbReference type="NCBIfam" id="TIGR00254">
    <property type="entry name" value="GGDEF"/>
    <property type="match status" value="1"/>
</dbReference>
<evidence type="ECO:0000313" key="9">
    <source>
        <dbReference type="EMBL" id="SFX09575.1"/>
    </source>
</evidence>
<dbReference type="FunFam" id="3.30.70.270:FF:000001">
    <property type="entry name" value="Diguanylate cyclase domain protein"/>
    <property type="match status" value="1"/>
</dbReference>
<evidence type="ECO:0000256" key="2">
    <source>
        <dbReference type="ARBA" id="ARBA00022543"/>
    </source>
</evidence>
<evidence type="ECO:0000259" key="7">
    <source>
        <dbReference type="PROSITE" id="PS50046"/>
    </source>
</evidence>
<evidence type="ECO:0000313" key="10">
    <source>
        <dbReference type="Proteomes" id="UP000182350"/>
    </source>
</evidence>
<gene>
    <name evidence="9" type="ORF">SAMN02745752_00518</name>
</gene>
<dbReference type="Gene3D" id="3.30.450.40">
    <property type="match status" value="1"/>
</dbReference>
<protein>
    <submittedName>
        <fullName evidence="9">Diguanylate cyclase (GGDEF) domain-containing protein</fullName>
    </submittedName>
</protein>
<dbReference type="InterPro" id="IPR003018">
    <property type="entry name" value="GAF"/>
</dbReference>
<keyword evidence="2" id="KW-0600">Photoreceptor protein</keyword>
<dbReference type="Pfam" id="PF00360">
    <property type="entry name" value="PHY"/>
    <property type="match status" value="1"/>
</dbReference>
<dbReference type="PANTHER" id="PTHR46663:SF2">
    <property type="entry name" value="GGDEF DOMAIN-CONTAINING PROTEIN"/>
    <property type="match status" value="1"/>
</dbReference>
<evidence type="ECO:0000256" key="4">
    <source>
        <dbReference type="ARBA" id="ARBA00022991"/>
    </source>
</evidence>
<comment type="cofactor">
    <cofactor evidence="1">
        <name>Mg(2+)</name>
        <dbReference type="ChEBI" id="CHEBI:18420"/>
    </cofactor>
</comment>
<evidence type="ECO:0000256" key="5">
    <source>
        <dbReference type="ARBA" id="ARBA00023170"/>
    </source>
</evidence>
<reference evidence="9 10" key="1">
    <citation type="submission" date="2016-11" db="EMBL/GenBank/DDBJ databases">
        <authorList>
            <person name="Jaros S."/>
            <person name="Januszkiewicz K."/>
            <person name="Wedrychowicz H."/>
        </authorList>
    </citation>
    <scope>NUCLEOTIDE SEQUENCE [LARGE SCALE GENOMIC DNA]</scope>
    <source>
        <strain evidence="9 10">DSM 21637</strain>
    </source>
</reference>
<dbReference type="CDD" id="cd01949">
    <property type="entry name" value="GGDEF"/>
    <property type="match status" value="1"/>
</dbReference>
<organism evidence="9 10">
    <name type="scientific">Marinospirillum alkaliphilum DSM 21637</name>
    <dbReference type="NCBI Taxonomy" id="1122209"/>
    <lineage>
        <taxon>Bacteria</taxon>
        <taxon>Pseudomonadati</taxon>
        <taxon>Pseudomonadota</taxon>
        <taxon>Gammaproteobacteria</taxon>
        <taxon>Oceanospirillales</taxon>
        <taxon>Oceanospirillaceae</taxon>
        <taxon>Marinospirillum</taxon>
    </lineage>
</organism>
<evidence type="ECO:0000259" key="8">
    <source>
        <dbReference type="PROSITE" id="PS50887"/>
    </source>
</evidence>
<keyword evidence="4" id="KW-0157">Chromophore</keyword>
<dbReference type="SMART" id="SM00267">
    <property type="entry name" value="GGDEF"/>
    <property type="match status" value="1"/>
</dbReference>
<accession>A0A1K1U9Q2</accession>
<dbReference type="SMART" id="SM00065">
    <property type="entry name" value="GAF"/>
    <property type="match status" value="1"/>
</dbReference>
<dbReference type="Gene3D" id="3.30.450.270">
    <property type="match status" value="1"/>
</dbReference>
<dbReference type="RefSeq" id="WP_072324728.1">
    <property type="nucleotide sequence ID" value="NZ_FPJW01000001.1"/>
</dbReference>
<sequence length="684" mass="76865">MSTPPVDDLLQHGENEPIHQPGLIQPDGVLLVIDSENFRIIQVSANTNEWLGKKPDELLGQPVSQVLGAEAGGFLLKVLSHPPSWQPQLQPLVYGGHTFSMRAHHHDSGILVEMEPLPDDEKLLTYRLFSRLGNFFDEMELTNDPDRLLKMATRILLEVTGHESVMVYRFDPEWNGQVTIEERTDGQQRFLGHHFPASDIPAQARRLYRINRTRQISNVHYTPVPLVPAVNPHTGSLDLSRTQLRSVSPVHLEYMRNMGTLSSLTLSLMPDGHLWGLLVCHGSQPRYLCPQIRTFCSMVAQLVSENLQLALNRELSHQMSRLGRSIDLFNARFQAENDLAIGLGNITGLLATFEADAIALRLDGVDYLFGRPVCQSAIQCLKQSAHQNTRAGLAYAERVPVDLHGKTDWICGYLFLPLSASGDEYLVLLRAEKIATKFWAGEPAKAVREDTTSTQLSPRHSFAVWQEEIKGQSLAWERHHRAAASRLRRAINLRMASEMARIRQHDAEMAHLATHDSLTGLPNRLLVEDRLDRALAKARRERGVCVLMFVDLDGFKPINDQQGHDCGDLILQQVARRMESSIRESDTLARLGGDEFLFILSGFSSQSTARYGTETIATKLMRQFSEPFVLEDGRRFNLGASIGIALYPFDAETPEALIKAADQAMYKVKENGRNNYHFFSDGHP</sequence>
<dbReference type="Pfam" id="PF08446">
    <property type="entry name" value="PAS_2"/>
    <property type="match status" value="1"/>
</dbReference>
<dbReference type="InterPro" id="IPR013515">
    <property type="entry name" value="Phytochrome_cen-reg"/>
</dbReference>
<dbReference type="Pfam" id="PF00990">
    <property type="entry name" value="GGDEF"/>
    <property type="match status" value="1"/>
</dbReference>
<dbReference type="InterPro" id="IPR035965">
    <property type="entry name" value="PAS-like_dom_sf"/>
</dbReference>
<dbReference type="PRINTS" id="PR01033">
    <property type="entry name" value="PHYTOCHROME"/>
</dbReference>
<dbReference type="GO" id="GO:0009881">
    <property type="term" value="F:photoreceptor activity"/>
    <property type="evidence" value="ECO:0007669"/>
    <property type="project" value="UniProtKB-KW"/>
</dbReference>
<dbReference type="GO" id="GO:0006355">
    <property type="term" value="P:regulation of DNA-templated transcription"/>
    <property type="evidence" value="ECO:0007669"/>
    <property type="project" value="InterPro"/>
</dbReference>
<evidence type="ECO:0000256" key="6">
    <source>
        <dbReference type="SAM" id="MobiDB-lite"/>
    </source>
</evidence>
<dbReference type="InterPro" id="IPR013654">
    <property type="entry name" value="PAS_2"/>
</dbReference>
<dbReference type="GO" id="GO:0003824">
    <property type="term" value="F:catalytic activity"/>
    <property type="evidence" value="ECO:0007669"/>
    <property type="project" value="UniProtKB-ARBA"/>
</dbReference>
<feature type="region of interest" description="Disordered" evidence="6">
    <location>
        <begin position="1"/>
        <end position="21"/>
    </location>
</feature>
<dbReference type="Pfam" id="PF01590">
    <property type="entry name" value="GAF"/>
    <property type="match status" value="1"/>
</dbReference>
<name>A0A1K1U9Q2_9GAMM</name>
<dbReference type="InterPro" id="IPR029016">
    <property type="entry name" value="GAF-like_dom_sf"/>
</dbReference>
<proteinExistence type="predicted"/>
<dbReference type="SUPFAM" id="SSF55785">
    <property type="entry name" value="PYP-like sensor domain (PAS domain)"/>
    <property type="match status" value="1"/>
</dbReference>
<keyword evidence="5" id="KW-0675">Receptor</keyword>
<keyword evidence="3" id="KW-0716">Sensory transduction</keyword>
<dbReference type="SUPFAM" id="SSF55781">
    <property type="entry name" value="GAF domain-like"/>
    <property type="match status" value="2"/>
</dbReference>
<dbReference type="InterPro" id="IPR001294">
    <property type="entry name" value="Phytochrome"/>
</dbReference>
<dbReference type="Gene3D" id="3.30.450.20">
    <property type="entry name" value="PAS domain"/>
    <property type="match status" value="1"/>
</dbReference>
<dbReference type="InterPro" id="IPR052163">
    <property type="entry name" value="DGC-Regulatory_Protein"/>
</dbReference>
<feature type="domain" description="GGDEF" evidence="8">
    <location>
        <begin position="543"/>
        <end position="681"/>
    </location>
</feature>
<feature type="domain" description="Phytochrome chromophore attachment site" evidence="7">
    <location>
        <begin position="144"/>
        <end position="301"/>
    </location>
</feature>
<dbReference type="EMBL" id="FPJW01000001">
    <property type="protein sequence ID" value="SFX09575.1"/>
    <property type="molecule type" value="Genomic_DNA"/>
</dbReference>
<dbReference type="PROSITE" id="PS50887">
    <property type="entry name" value="GGDEF"/>
    <property type="match status" value="1"/>
</dbReference>
<dbReference type="Proteomes" id="UP000182350">
    <property type="component" value="Unassembled WGS sequence"/>
</dbReference>
<dbReference type="AlphaFoldDB" id="A0A1K1U9Q2"/>
<dbReference type="PROSITE" id="PS50046">
    <property type="entry name" value="PHYTOCHROME_2"/>
    <property type="match status" value="1"/>
</dbReference>
<dbReference type="InterPro" id="IPR016132">
    <property type="entry name" value="Phyto_chromo_attachment"/>
</dbReference>
<keyword evidence="10" id="KW-1185">Reference proteome</keyword>
<evidence type="ECO:0000256" key="1">
    <source>
        <dbReference type="ARBA" id="ARBA00001946"/>
    </source>
</evidence>
<dbReference type="STRING" id="1122209.SAMN02745752_00518"/>
<evidence type="ECO:0000256" key="3">
    <source>
        <dbReference type="ARBA" id="ARBA00022606"/>
    </source>
</evidence>
<dbReference type="OrthoDB" id="9808408at2"/>
<dbReference type="GO" id="GO:0009584">
    <property type="term" value="P:detection of visible light"/>
    <property type="evidence" value="ECO:0007669"/>
    <property type="project" value="InterPro"/>
</dbReference>
<dbReference type="PANTHER" id="PTHR46663">
    <property type="entry name" value="DIGUANYLATE CYCLASE DGCT-RELATED"/>
    <property type="match status" value="1"/>
</dbReference>
<dbReference type="InterPro" id="IPR043128">
    <property type="entry name" value="Rev_trsase/Diguanyl_cyclase"/>
</dbReference>
<dbReference type="Gene3D" id="3.30.70.270">
    <property type="match status" value="1"/>
</dbReference>
<dbReference type="InterPro" id="IPR029787">
    <property type="entry name" value="Nucleotide_cyclase"/>
</dbReference>